<evidence type="ECO:0000256" key="1">
    <source>
        <dbReference type="SAM" id="MobiDB-lite"/>
    </source>
</evidence>
<protein>
    <submittedName>
        <fullName evidence="2">Unnamed protein product</fullName>
    </submittedName>
</protein>
<dbReference type="Proteomes" id="UP001165121">
    <property type="component" value="Unassembled WGS sequence"/>
</dbReference>
<proteinExistence type="predicted"/>
<reference evidence="2" key="1">
    <citation type="submission" date="2023-04" db="EMBL/GenBank/DDBJ databases">
        <title>Phytophthora fragariaefolia NBRC 109709.</title>
        <authorList>
            <person name="Ichikawa N."/>
            <person name="Sato H."/>
            <person name="Tonouchi N."/>
        </authorList>
    </citation>
    <scope>NUCLEOTIDE SEQUENCE</scope>
    <source>
        <strain evidence="2">NBRC 109709</strain>
    </source>
</reference>
<accession>A0A9W6X5X7</accession>
<organism evidence="2 3">
    <name type="scientific">Phytophthora fragariaefolia</name>
    <dbReference type="NCBI Taxonomy" id="1490495"/>
    <lineage>
        <taxon>Eukaryota</taxon>
        <taxon>Sar</taxon>
        <taxon>Stramenopiles</taxon>
        <taxon>Oomycota</taxon>
        <taxon>Peronosporomycetes</taxon>
        <taxon>Peronosporales</taxon>
        <taxon>Peronosporaceae</taxon>
        <taxon>Phytophthora</taxon>
    </lineage>
</organism>
<evidence type="ECO:0000313" key="2">
    <source>
        <dbReference type="EMBL" id="GMF32194.1"/>
    </source>
</evidence>
<feature type="region of interest" description="Disordered" evidence="1">
    <location>
        <begin position="1"/>
        <end position="41"/>
    </location>
</feature>
<gene>
    <name evidence="2" type="ORF">Pfra01_000758200</name>
</gene>
<name>A0A9W6X5X7_9STRA</name>
<sequence>MQPTSTEPPSKPGIQVSSDLGFPSSTIPTSNDAGNNSGKNFAGYVVTYGNQKRYSSYSGSQQETSIPYLSTKLQQQTRRITNHR</sequence>
<keyword evidence="3" id="KW-1185">Reference proteome</keyword>
<comment type="caution">
    <text evidence="2">The sequence shown here is derived from an EMBL/GenBank/DDBJ whole genome shotgun (WGS) entry which is preliminary data.</text>
</comment>
<feature type="compositionally biased region" description="Polar residues" evidence="1">
    <location>
        <begin position="15"/>
        <end position="39"/>
    </location>
</feature>
<dbReference type="AlphaFoldDB" id="A0A9W6X5X7"/>
<evidence type="ECO:0000313" key="3">
    <source>
        <dbReference type="Proteomes" id="UP001165121"/>
    </source>
</evidence>
<feature type="region of interest" description="Disordered" evidence="1">
    <location>
        <begin position="55"/>
        <end position="84"/>
    </location>
</feature>
<dbReference type="OrthoDB" id="10369450at2759"/>
<dbReference type="EMBL" id="BSXT01000679">
    <property type="protein sequence ID" value="GMF32194.1"/>
    <property type="molecule type" value="Genomic_DNA"/>
</dbReference>